<dbReference type="EMBL" id="VSRR010002250">
    <property type="protein sequence ID" value="MPC30415.1"/>
    <property type="molecule type" value="Genomic_DNA"/>
</dbReference>
<comment type="caution">
    <text evidence="1">The sequence shown here is derived from an EMBL/GenBank/DDBJ whole genome shotgun (WGS) entry which is preliminary data.</text>
</comment>
<gene>
    <name evidence="1" type="ORF">E2C01_023679</name>
</gene>
<accession>A0A5B7EAP0</accession>
<reference evidence="1 2" key="1">
    <citation type="submission" date="2019-05" db="EMBL/GenBank/DDBJ databases">
        <title>Another draft genome of Portunus trituberculatus and its Hox gene families provides insights of decapod evolution.</title>
        <authorList>
            <person name="Jeong J.-H."/>
            <person name="Song I."/>
            <person name="Kim S."/>
            <person name="Choi T."/>
            <person name="Kim D."/>
            <person name="Ryu S."/>
            <person name="Kim W."/>
        </authorList>
    </citation>
    <scope>NUCLEOTIDE SEQUENCE [LARGE SCALE GENOMIC DNA]</scope>
    <source>
        <tissue evidence="1">Muscle</tissue>
    </source>
</reference>
<keyword evidence="2" id="KW-1185">Reference proteome</keyword>
<proteinExistence type="predicted"/>
<evidence type="ECO:0000313" key="2">
    <source>
        <dbReference type="Proteomes" id="UP000324222"/>
    </source>
</evidence>
<dbReference type="AlphaFoldDB" id="A0A5B7EAP0"/>
<dbReference type="Proteomes" id="UP000324222">
    <property type="component" value="Unassembled WGS sequence"/>
</dbReference>
<evidence type="ECO:0000313" key="1">
    <source>
        <dbReference type="EMBL" id="MPC30415.1"/>
    </source>
</evidence>
<name>A0A5B7EAP0_PORTR</name>
<sequence>MCILARNVTMTSVHTPVHVTAHEILQVSPIPYRCSDGLKHSCHHHTDTVIRCGTLDVAREGTQN</sequence>
<protein>
    <submittedName>
        <fullName evidence="1">Uncharacterized protein</fullName>
    </submittedName>
</protein>
<organism evidence="1 2">
    <name type="scientific">Portunus trituberculatus</name>
    <name type="common">Swimming crab</name>
    <name type="synonym">Neptunus trituberculatus</name>
    <dbReference type="NCBI Taxonomy" id="210409"/>
    <lineage>
        <taxon>Eukaryota</taxon>
        <taxon>Metazoa</taxon>
        <taxon>Ecdysozoa</taxon>
        <taxon>Arthropoda</taxon>
        <taxon>Crustacea</taxon>
        <taxon>Multicrustacea</taxon>
        <taxon>Malacostraca</taxon>
        <taxon>Eumalacostraca</taxon>
        <taxon>Eucarida</taxon>
        <taxon>Decapoda</taxon>
        <taxon>Pleocyemata</taxon>
        <taxon>Brachyura</taxon>
        <taxon>Eubrachyura</taxon>
        <taxon>Portunoidea</taxon>
        <taxon>Portunidae</taxon>
        <taxon>Portuninae</taxon>
        <taxon>Portunus</taxon>
    </lineage>
</organism>